<evidence type="ECO:0000256" key="1">
    <source>
        <dbReference type="SAM" id="MobiDB-lite"/>
    </source>
</evidence>
<sequence length="116" mass="13385">MDNCSQFKGVYLRNWMSKAPSASSNFRRYRPSPKKPGVTLEDPWTEDLSQEVRGFIFSKILQCPRTRGRNQDLNLGGHNQCVICCLKCWLLRLNKATSPQTNISINPLTKWQKKLV</sequence>
<protein>
    <submittedName>
        <fullName evidence="2">Uncharacterized protein</fullName>
    </submittedName>
</protein>
<comment type="caution">
    <text evidence="2">The sequence shown here is derived from an EMBL/GenBank/DDBJ whole genome shotgun (WGS) entry which is preliminary data.</text>
</comment>
<feature type="region of interest" description="Disordered" evidence="1">
    <location>
        <begin position="20"/>
        <end position="42"/>
    </location>
</feature>
<dbReference type="EMBL" id="JRKL02003238">
    <property type="protein sequence ID" value="KAF3955949.1"/>
    <property type="molecule type" value="Genomic_DNA"/>
</dbReference>
<dbReference type="Proteomes" id="UP000737018">
    <property type="component" value="Unassembled WGS sequence"/>
</dbReference>
<accession>A0A8J4VNA9</accession>
<reference evidence="2" key="1">
    <citation type="submission" date="2020-03" db="EMBL/GenBank/DDBJ databases">
        <title>Castanea mollissima Vanexum genome sequencing.</title>
        <authorList>
            <person name="Staton M."/>
        </authorList>
    </citation>
    <scope>NUCLEOTIDE SEQUENCE</scope>
    <source>
        <tissue evidence="2">Leaf</tissue>
    </source>
</reference>
<proteinExistence type="predicted"/>
<evidence type="ECO:0000313" key="3">
    <source>
        <dbReference type="Proteomes" id="UP000737018"/>
    </source>
</evidence>
<gene>
    <name evidence="2" type="ORF">CMV_018893</name>
</gene>
<evidence type="ECO:0000313" key="2">
    <source>
        <dbReference type="EMBL" id="KAF3955949.1"/>
    </source>
</evidence>
<keyword evidence="3" id="KW-1185">Reference proteome</keyword>
<organism evidence="2 3">
    <name type="scientific">Castanea mollissima</name>
    <name type="common">Chinese chestnut</name>
    <dbReference type="NCBI Taxonomy" id="60419"/>
    <lineage>
        <taxon>Eukaryota</taxon>
        <taxon>Viridiplantae</taxon>
        <taxon>Streptophyta</taxon>
        <taxon>Embryophyta</taxon>
        <taxon>Tracheophyta</taxon>
        <taxon>Spermatophyta</taxon>
        <taxon>Magnoliopsida</taxon>
        <taxon>eudicotyledons</taxon>
        <taxon>Gunneridae</taxon>
        <taxon>Pentapetalae</taxon>
        <taxon>rosids</taxon>
        <taxon>fabids</taxon>
        <taxon>Fagales</taxon>
        <taxon>Fagaceae</taxon>
        <taxon>Castanea</taxon>
    </lineage>
</organism>
<name>A0A8J4VNA9_9ROSI</name>
<dbReference type="AlphaFoldDB" id="A0A8J4VNA9"/>